<dbReference type="CDD" id="cd00140">
    <property type="entry name" value="beta_clamp"/>
    <property type="match status" value="1"/>
</dbReference>
<gene>
    <name evidence="13" type="ORF">AE0388_3041</name>
</gene>
<dbReference type="SUPFAM" id="SSF55979">
    <property type="entry name" value="DNA clamp"/>
    <property type="match status" value="3"/>
</dbReference>
<dbReference type="GO" id="GO:0006271">
    <property type="term" value="P:DNA strand elongation involved in DNA replication"/>
    <property type="evidence" value="ECO:0007669"/>
    <property type="project" value="TreeGrafter"/>
</dbReference>
<dbReference type="PATRIC" id="fig|1703.6.peg.2993"/>
<dbReference type="InterPro" id="IPR022634">
    <property type="entry name" value="DNA_polIII_beta_N"/>
</dbReference>
<evidence type="ECO:0000256" key="6">
    <source>
        <dbReference type="ARBA" id="ARBA00022705"/>
    </source>
</evidence>
<feature type="domain" description="DNA polymerase III beta sliding clamp N-terminal" evidence="10">
    <location>
        <begin position="8"/>
        <end position="126"/>
    </location>
</feature>
<comment type="subcellular location">
    <subcellularLocation>
        <location evidence="1 9">Cytoplasm</location>
    </subcellularLocation>
</comment>
<dbReference type="SMART" id="SM00480">
    <property type="entry name" value="POL3Bc"/>
    <property type="match status" value="1"/>
</dbReference>
<evidence type="ECO:0000256" key="4">
    <source>
        <dbReference type="ARBA" id="ARBA00022679"/>
    </source>
</evidence>
<sequence length="379" mass="40535">MNAEASPLKFKVNRDVLADAVAWATKTLPNRPSAPVLTGILITAEAGGTVRLAVFDYEVSSRVEIVADVASAGTVLVSGRLLADISKALPNQEVTLEQIDAKVDVTCGSSRFSLMTMPVAEYPALPQIPDDSGTVSAGEFQNAVSQVTIATSKDDTLPILTSVRVEIEGEKVTMLATDRYRLAVREFTWNPGRPDVSAVALLRGRTLSDVSKSLGGDVTIGLSTDAGKDLISFTSAGRVTTSLLIEGEYPKVRSLFPESVPIHAIVETAVLREAVRRVSLVAERNTPLRFEVTDGMLTLHAGTGDDAQASEAVEATLQGDEITVGFNPHYIAEGLAAVESPYVNFSFTQPMKPVIISGQKELDGPADESYRYLLMPTRI</sequence>
<evidence type="ECO:0000256" key="3">
    <source>
        <dbReference type="ARBA" id="ARBA00022490"/>
    </source>
</evidence>
<dbReference type="GO" id="GO:0003677">
    <property type="term" value="F:DNA binding"/>
    <property type="evidence" value="ECO:0007669"/>
    <property type="project" value="UniProtKB-UniRule"/>
</dbReference>
<dbReference type="InterPro" id="IPR022635">
    <property type="entry name" value="DNA_polIII_beta_C"/>
</dbReference>
<evidence type="ECO:0000256" key="5">
    <source>
        <dbReference type="ARBA" id="ARBA00022695"/>
    </source>
</evidence>
<dbReference type="GO" id="GO:0009360">
    <property type="term" value="C:DNA polymerase III complex"/>
    <property type="evidence" value="ECO:0007669"/>
    <property type="project" value="InterPro"/>
</dbReference>
<dbReference type="Gene3D" id="3.10.150.10">
    <property type="entry name" value="DNA Polymerase III, subunit A, domain 2"/>
    <property type="match status" value="3"/>
</dbReference>
<comment type="caution">
    <text evidence="13">The sequence shown here is derived from an EMBL/GenBank/DDBJ whole genome shotgun (WGS) entry which is preliminary data.</text>
</comment>
<name>A0A0B9AJQ2_BRELN</name>
<protein>
    <recommendedName>
        <fullName evidence="9">Beta sliding clamp</fullName>
    </recommendedName>
</protein>
<keyword evidence="5 9" id="KW-0548">Nucleotidyltransferase</keyword>
<dbReference type="InterPro" id="IPR001001">
    <property type="entry name" value="DNA_polIII_beta"/>
</dbReference>
<dbReference type="GO" id="GO:0005737">
    <property type="term" value="C:cytoplasm"/>
    <property type="evidence" value="ECO:0007669"/>
    <property type="project" value="UniProtKB-SubCell"/>
</dbReference>
<dbReference type="InterPro" id="IPR022637">
    <property type="entry name" value="DNA_polIII_beta_cen"/>
</dbReference>
<dbReference type="EMBL" id="JTJZ01000022">
    <property type="protein sequence ID" value="KHS50969.1"/>
    <property type="molecule type" value="Genomic_DNA"/>
</dbReference>
<keyword evidence="3 9" id="KW-0963">Cytoplasm</keyword>
<dbReference type="GO" id="GO:0003887">
    <property type="term" value="F:DNA-directed DNA polymerase activity"/>
    <property type="evidence" value="ECO:0007669"/>
    <property type="project" value="UniProtKB-UniRule"/>
</dbReference>
<keyword evidence="7 9" id="KW-0239">DNA-directed DNA polymerase</keyword>
<keyword evidence="8" id="KW-0238">DNA-binding</keyword>
<dbReference type="AlphaFoldDB" id="A0A0B9AJQ2"/>
<dbReference type="STRING" id="1703.BLSMQ_0002"/>
<comment type="similarity">
    <text evidence="2 9">Belongs to the beta sliding clamp family.</text>
</comment>
<evidence type="ECO:0000259" key="11">
    <source>
        <dbReference type="Pfam" id="PF02767"/>
    </source>
</evidence>
<dbReference type="Proteomes" id="UP000031488">
    <property type="component" value="Unassembled WGS sequence"/>
</dbReference>
<evidence type="ECO:0000259" key="10">
    <source>
        <dbReference type="Pfam" id="PF00712"/>
    </source>
</evidence>
<reference evidence="13 14" key="1">
    <citation type="submission" date="2014-11" db="EMBL/GenBank/DDBJ databases">
        <title>Draft Genome Sequence of Brevibacterium linens AE038-8.</title>
        <authorList>
            <person name="Maizel D."/>
            <person name="Utturkar S.M."/>
            <person name="Brown S.D."/>
            <person name="Ferrero M."/>
            <person name="Rosen B.P."/>
        </authorList>
    </citation>
    <scope>NUCLEOTIDE SEQUENCE [LARGE SCALE GENOMIC DNA]</scope>
    <source>
        <strain evidence="13 14">AE038-8</strain>
    </source>
</reference>
<feature type="domain" description="DNA polymerase III beta sliding clamp C-terminal" evidence="12">
    <location>
        <begin position="253"/>
        <end position="378"/>
    </location>
</feature>
<evidence type="ECO:0000256" key="7">
    <source>
        <dbReference type="ARBA" id="ARBA00022932"/>
    </source>
</evidence>
<keyword evidence="6 9" id="KW-0235">DNA replication</keyword>
<dbReference type="Pfam" id="PF00712">
    <property type="entry name" value="DNA_pol3_beta"/>
    <property type="match status" value="1"/>
</dbReference>
<dbReference type="NCBIfam" id="TIGR00663">
    <property type="entry name" value="dnan"/>
    <property type="match status" value="1"/>
</dbReference>
<keyword evidence="14" id="KW-1185">Reference proteome</keyword>
<feature type="domain" description="DNA polymerase III beta sliding clamp central" evidence="11">
    <location>
        <begin position="135"/>
        <end position="251"/>
    </location>
</feature>
<accession>A0A0B9AJQ2</accession>
<dbReference type="PANTHER" id="PTHR30478">
    <property type="entry name" value="DNA POLYMERASE III SUBUNIT BETA"/>
    <property type="match status" value="1"/>
</dbReference>
<evidence type="ECO:0000256" key="8">
    <source>
        <dbReference type="ARBA" id="ARBA00023125"/>
    </source>
</evidence>
<dbReference type="RefSeq" id="WP_174521210.1">
    <property type="nucleotide sequence ID" value="NZ_CP014869.1"/>
</dbReference>
<organism evidence="13 14">
    <name type="scientific">Brevibacterium linens</name>
    <dbReference type="NCBI Taxonomy" id="1703"/>
    <lineage>
        <taxon>Bacteria</taxon>
        <taxon>Bacillati</taxon>
        <taxon>Actinomycetota</taxon>
        <taxon>Actinomycetes</taxon>
        <taxon>Micrococcales</taxon>
        <taxon>Brevibacteriaceae</taxon>
        <taxon>Brevibacterium</taxon>
    </lineage>
</organism>
<evidence type="ECO:0000256" key="9">
    <source>
        <dbReference type="PIRNR" id="PIRNR000804"/>
    </source>
</evidence>
<evidence type="ECO:0000313" key="14">
    <source>
        <dbReference type="Proteomes" id="UP000031488"/>
    </source>
</evidence>
<evidence type="ECO:0000256" key="2">
    <source>
        <dbReference type="ARBA" id="ARBA00010752"/>
    </source>
</evidence>
<keyword evidence="4 9" id="KW-0808">Transferase</keyword>
<evidence type="ECO:0000256" key="1">
    <source>
        <dbReference type="ARBA" id="ARBA00004496"/>
    </source>
</evidence>
<dbReference type="PANTHER" id="PTHR30478:SF0">
    <property type="entry name" value="BETA SLIDING CLAMP"/>
    <property type="match status" value="1"/>
</dbReference>
<proteinExistence type="inferred from homology"/>
<evidence type="ECO:0000259" key="12">
    <source>
        <dbReference type="Pfam" id="PF02768"/>
    </source>
</evidence>
<dbReference type="Pfam" id="PF02768">
    <property type="entry name" value="DNA_pol3_beta_3"/>
    <property type="match status" value="1"/>
</dbReference>
<dbReference type="InterPro" id="IPR046938">
    <property type="entry name" value="DNA_clamp_sf"/>
</dbReference>
<dbReference type="Pfam" id="PF02767">
    <property type="entry name" value="DNA_pol3_beta_2"/>
    <property type="match status" value="1"/>
</dbReference>
<dbReference type="PIRSF" id="PIRSF000804">
    <property type="entry name" value="DNA_pol_III_b"/>
    <property type="match status" value="1"/>
</dbReference>
<comment type="subunit">
    <text evidence="9">Forms a ring-shaped head-to-tail homodimer around DNA.</text>
</comment>
<evidence type="ECO:0000313" key="13">
    <source>
        <dbReference type="EMBL" id="KHS50969.1"/>
    </source>
</evidence>
<dbReference type="GO" id="GO:0008408">
    <property type="term" value="F:3'-5' exonuclease activity"/>
    <property type="evidence" value="ECO:0007669"/>
    <property type="project" value="InterPro"/>
</dbReference>
<comment type="function">
    <text evidence="9">Confers DNA tethering and processivity to DNA polymerases and other proteins. Acts as a clamp, forming a ring around DNA (a reaction catalyzed by the clamp-loading complex) which diffuses in an ATP-independent manner freely and bidirectionally along dsDNA. Initially characterized for its ability to contact the catalytic subunit of DNA polymerase III (Pol III), a complex, multichain enzyme responsible for most of the replicative synthesis in bacteria; Pol III exhibits 3'-5' exonuclease proofreading activity. The beta chain is required for initiation of replication as well as for processivity of DNA replication.</text>
</comment>